<organism evidence="1 2">
    <name type="scientific">Ixodes persulcatus</name>
    <name type="common">Taiga tick</name>
    <dbReference type="NCBI Taxonomy" id="34615"/>
    <lineage>
        <taxon>Eukaryota</taxon>
        <taxon>Metazoa</taxon>
        <taxon>Ecdysozoa</taxon>
        <taxon>Arthropoda</taxon>
        <taxon>Chelicerata</taxon>
        <taxon>Arachnida</taxon>
        <taxon>Acari</taxon>
        <taxon>Parasitiformes</taxon>
        <taxon>Ixodida</taxon>
        <taxon>Ixodoidea</taxon>
        <taxon>Ixodidae</taxon>
        <taxon>Ixodinae</taxon>
        <taxon>Ixodes</taxon>
    </lineage>
</organism>
<accession>A0AC60PFZ1</accession>
<gene>
    <name evidence="1" type="ORF">HPB47_004386</name>
</gene>
<protein>
    <submittedName>
        <fullName evidence="1">Uncharacterized protein</fullName>
    </submittedName>
</protein>
<sequence length="305" mass="33988">MRGNRLPPELQLIAETELGETDERKIEALEEFNQLLDEEPDLYSRRDDEFLLRFLRVAKYNVHAALKRLKEYYKMRKECPFVFENFLPSSAKLEARSMAMVLPRRDVHGRLVLLLRLGAWNPQIISYIEALQAITLVVEHLTADPAAQTTGVSCIHDYGGFSMDKFIAINFGLLKSSIKLLLDCVPTRSKAVHIVKQSYAFDVGFAMVRPFISKKISERRQTWLLRNGGAQLGTRRCQCVCRGYDVTPLECADRRDACGGGGARDGGGSGAPVVRRVTSLLLTYAPTGEARAAVAAAPARQLCAV</sequence>
<evidence type="ECO:0000313" key="2">
    <source>
        <dbReference type="Proteomes" id="UP000805193"/>
    </source>
</evidence>
<dbReference type="EMBL" id="JABSTQ010010663">
    <property type="protein sequence ID" value="KAG0419094.1"/>
    <property type="molecule type" value="Genomic_DNA"/>
</dbReference>
<dbReference type="Proteomes" id="UP000805193">
    <property type="component" value="Unassembled WGS sequence"/>
</dbReference>
<name>A0AC60PFZ1_IXOPE</name>
<proteinExistence type="predicted"/>
<evidence type="ECO:0000313" key="1">
    <source>
        <dbReference type="EMBL" id="KAG0419094.1"/>
    </source>
</evidence>
<keyword evidence="2" id="KW-1185">Reference proteome</keyword>
<reference evidence="1 2" key="1">
    <citation type="journal article" date="2020" name="Cell">
        <title>Large-Scale Comparative Analyses of Tick Genomes Elucidate Their Genetic Diversity and Vector Capacities.</title>
        <authorList>
            <consortium name="Tick Genome and Microbiome Consortium (TIGMIC)"/>
            <person name="Jia N."/>
            <person name="Wang J."/>
            <person name="Shi W."/>
            <person name="Du L."/>
            <person name="Sun Y."/>
            <person name="Zhan W."/>
            <person name="Jiang J.F."/>
            <person name="Wang Q."/>
            <person name="Zhang B."/>
            <person name="Ji P."/>
            <person name="Bell-Sakyi L."/>
            <person name="Cui X.M."/>
            <person name="Yuan T.T."/>
            <person name="Jiang B.G."/>
            <person name="Yang W.F."/>
            <person name="Lam T.T."/>
            <person name="Chang Q.C."/>
            <person name="Ding S.J."/>
            <person name="Wang X.J."/>
            <person name="Zhu J.G."/>
            <person name="Ruan X.D."/>
            <person name="Zhao L."/>
            <person name="Wei J.T."/>
            <person name="Ye R.Z."/>
            <person name="Que T.C."/>
            <person name="Du C.H."/>
            <person name="Zhou Y.H."/>
            <person name="Cheng J.X."/>
            <person name="Dai P.F."/>
            <person name="Guo W.B."/>
            <person name="Han X.H."/>
            <person name="Huang E.J."/>
            <person name="Li L.F."/>
            <person name="Wei W."/>
            <person name="Gao Y.C."/>
            <person name="Liu J.Z."/>
            <person name="Shao H.Z."/>
            <person name="Wang X."/>
            <person name="Wang C.C."/>
            <person name="Yang T.C."/>
            <person name="Huo Q.B."/>
            <person name="Li W."/>
            <person name="Chen H.Y."/>
            <person name="Chen S.E."/>
            <person name="Zhou L.G."/>
            <person name="Ni X.B."/>
            <person name="Tian J.H."/>
            <person name="Sheng Y."/>
            <person name="Liu T."/>
            <person name="Pan Y.S."/>
            <person name="Xia L.Y."/>
            <person name="Li J."/>
            <person name="Zhao F."/>
            <person name="Cao W.C."/>
        </authorList>
    </citation>
    <scope>NUCLEOTIDE SEQUENCE [LARGE SCALE GENOMIC DNA]</scope>
    <source>
        <strain evidence="1">Iper-2018</strain>
    </source>
</reference>
<comment type="caution">
    <text evidence="1">The sequence shown here is derived from an EMBL/GenBank/DDBJ whole genome shotgun (WGS) entry which is preliminary data.</text>
</comment>